<dbReference type="GO" id="GO:0004141">
    <property type="term" value="F:dethiobiotin synthase activity"/>
    <property type="evidence" value="ECO:0007669"/>
    <property type="project" value="TreeGrafter"/>
</dbReference>
<proteinExistence type="predicted"/>
<dbReference type="GO" id="GO:0030170">
    <property type="term" value="F:pyridoxal phosphate binding"/>
    <property type="evidence" value="ECO:0007669"/>
    <property type="project" value="InterPro"/>
</dbReference>
<accession>A0A150GR58</accession>
<dbReference type="GO" id="GO:0009102">
    <property type="term" value="P:biotin biosynthetic process"/>
    <property type="evidence" value="ECO:0007669"/>
    <property type="project" value="TreeGrafter"/>
</dbReference>
<evidence type="ECO:0000256" key="1">
    <source>
        <dbReference type="ARBA" id="ARBA00004173"/>
    </source>
</evidence>
<dbReference type="SUPFAM" id="SSF52540">
    <property type="entry name" value="P-loop containing nucleoside triphosphate hydrolases"/>
    <property type="match status" value="1"/>
</dbReference>
<reference evidence="7" key="1">
    <citation type="journal article" date="2016" name="Nat. Commun.">
        <title>The Gonium pectorale genome demonstrates co-option of cell cycle regulation during the evolution of multicellularity.</title>
        <authorList>
            <person name="Hanschen E.R."/>
            <person name="Marriage T.N."/>
            <person name="Ferris P.J."/>
            <person name="Hamaji T."/>
            <person name="Toyoda A."/>
            <person name="Fujiyama A."/>
            <person name="Neme R."/>
            <person name="Noguchi H."/>
            <person name="Minakuchi Y."/>
            <person name="Suzuki M."/>
            <person name="Kawai-Toyooka H."/>
            <person name="Smith D.R."/>
            <person name="Sparks H."/>
            <person name="Anderson J."/>
            <person name="Bakaric R."/>
            <person name="Luria V."/>
            <person name="Karger A."/>
            <person name="Kirschner M.W."/>
            <person name="Durand P.M."/>
            <person name="Michod R.E."/>
            <person name="Nozaki H."/>
            <person name="Olson B.J."/>
        </authorList>
    </citation>
    <scope>NUCLEOTIDE SEQUENCE [LARGE SCALE GENOMIC DNA]</scope>
    <source>
        <strain evidence="7">NIES-2863</strain>
    </source>
</reference>
<evidence type="ECO:0000313" key="7">
    <source>
        <dbReference type="Proteomes" id="UP000075714"/>
    </source>
</evidence>
<gene>
    <name evidence="6" type="ORF">GPECTOR_10g990</name>
</gene>
<dbReference type="Pfam" id="PF13500">
    <property type="entry name" value="AAA_26"/>
    <property type="match status" value="1"/>
</dbReference>
<dbReference type="EMBL" id="LSYV01000011">
    <property type="protein sequence ID" value="KXZ52356.1"/>
    <property type="molecule type" value="Genomic_DNA"/>
</dbReference>
<evidence type="ECO:0000256" key="5">
    <source>
        <dbReference type="SAM" id="MobiDB-lite"/>
    </source>
</evidence>
<dbReference type="InterPro" id="IPR005814">
    <property type="entry name" value="Aminotrans_3"/>
</dbReference>
<dbReference type="PANTHER" id="PTHR42684:SF3">
    <property type="entry name" value="ADENOSYLMETHIONINE-8-AMINO-7-OXONONANOATE AMINOTRANSFERASE"/>
    <property type="match status" value="1"/>
</dbReference>
<keyword evidence="4" id="KW-0663">Pyridoxal phosphate</keyword>
<name>A0A150GR58_GONPE</name>
<dbReference type="GO" id="GO:0004015">
    <property type="term" value="F:adenosylmethionine-8-amino-7-oxononanoate transaminase activity"/>
    <property type="evidence" value="ECO:0007669"/>
    <property type="project" value="TreeGrafter"/>
</dbReference>
<dbReference type="InterPro" id="IPR049704">
    <property type="entry name" value="Aminotrans_3_PPA_site"/>
</dbReference>
<dbReference type="InterPro" id="IPR027417">
    <property type="entry name" value="P-loop_NTPase"/>
</dbReference>
<evidence type="ECO:0000256" key="2">
    <source>
        <dbReference type="ARBA" id="ARBA00022576"/>
    </source>
</evidence>
<dbReference type="CDD" id="cd03109">
    <property type="entry name" value="DTBS"/>
    <property type="match status" value="1"/>
</dbReference>
<evidence type="ECO:0000256" key="3">
    <source>
        <dbReference type="ARBA" id="ARBA00022679"/>
    </source>
</evidence>
<organism evidence="6 7">
    <name type="scientific">Gonium pectorale</name>
    <name type="common">Green alga</name>
    <dbReference type="NCBI Taxonomy" id="33097"/>
    <lineage>
        <taxon>Eukaryota</taxon>
        <taxon>Viridiplantae</taxon>
        <taxon>Chlorophyta</taxon>
        <taxon>core chlorophytes</taxon>
        <taxon>Chlorophyceae</taxon>
        <taxon>CS clade</taxon>
        <taxon>Chlamydomonadales</taxon>
        <taxon>Volvocaceae</taxon>
        <taxon>Gonium</taxon>
    </lineage>
</organism>
<dbReference type="STRING" id="33097.A0A150GR58"/>
<dbReference type="Gene3D" id="3.40.640.10">
    <property type="entry name" value="Type I PLP-dependent aspartate aminotransferase-like (Major domain)"/>
    <property type="match status" value="1"/>
</dbReference>
<protein>
    <recommendedName>
        <fullName evidence="8">Adenosylmethionine-8-amino-7-oxononanoate aminotransferase</fullName>
    </recommendedName>
</protein>
<evidence type="ECO:0008006" key="8">
    <source>
        <dbReference type="Google" id="ProtNLM"/>
    </source>
</evidence>
<dbReference type="OrthoDB" id="425114at2759"/>
<sequence>MESGPHAAEAAAAACAQAEPAAGPAGGTALGGPDGRHTAAASAAAGSGGGGGALKGRSPPRCTTLFAWRHAVSPHLAVRLEGGAGRAVTDDELIASTAVHVRRATEELLQRSERASRGSLLLLETAGGVTSPAPSGRLACDALRPLRLPCVLVGDPRLGGIAATLSAYDSLTARGWDVEAVVLVGSAEAEQVTPAATPPAAHGSGHAGSSSSSGDGGAPVGPRPVAGTVPLDNLTFLREHLTSAAAGVHRLGAPPPEVVGVPACLPPPLGHSTFRDGLDPNLSSWLAASLPAFSSLLETLQRRHAARLAGLAASAAAAEAQLWWPFTQHAGLTHGSATVVDARCGETWTALAPPQTPPPAATPATGSNPASALKPDLDPALVPLYDASCSWWTQAATPELQTELARAVSYAAGRYMHVLFPEIAHAPALAAADALLRGPGAGWAERVFFSDDGSTAIEVALKMAFRKFLADRGELSAAQAAGTAPPGADSASGGAAPGGELLVLGLQGGYHGDTLGSQDCVAPSVFNGPLQAPWYRGRGLFLEPPYVGMRQGRWQILDPPAWLRRHHPGELPSWASLDDLLGGDDAPGLAAAYRAHVAAAMDEFGRGQAGSGGGRLAACILEPLLQGAGGMLLVEPAFQRAVAEVCRSRGLPVIVDEVFTGLFRAGHLSAAAALRIMPDIACYAKLLTGGLVPMAATLATGDVFRAFNGPSKLFALLHGHSYTAYPIGAAAAAASMEVLTRPETNPNLCHPCRCPKTPACAAPCGRLLPLWDEQVVLELSSHPLVSRVVAIGTVLALELGGTTSGYGSYGSMEVVQKLRDEHGIYARPLGSVVYLMVPPTARRETAAWLAGSLRRVLDESADATDRSPGAAADPVVV</sequence>
<dbReference type="PROSITE" id="PS00600">
    <property type="entry name" value="AA_TRANSFER_CLASS_3"/>
    <property type="match status" value="1"/>
</dbReference>
<comment type="caution">
    <text evidence="6">The sequence shown here is derived from an EMBL/GenBank/DDBJ whole genome shotgun (WGS) entry which is preliminary data.</text>
</comment>
<feature type="region of interest" description="Disordered" evidence="5">
    <location>
        <begin position="193"/>
        <end position="225"/>
    </location>
</feature>
<evidence type="ECO:0000313" key="6">
    <source>
        <dbReference type="EMBL" id="KXZ52356.1"/>
    </source>
</evidence>
<dbReference type="InterPro" id="IPR015424">
    <property type="entry name" value="PyrdxlP-dep_Trfase"/>
</dbReference>
<dbReference type="PANTHER" id="PTHR42684">
    <property type="entry name" value="ADENOSYLMETHIONINE-8-AMINO-7-OXONONANOATE AMINOTRANSFERASE"/>
    <property type="match status" value="1"/>
</dbReference>
<dbReference type="InterPro" id="IPR015421">
    <property type="entry name" value="PyrdxlP-dep_Trfase_major"/>
</dbReference>
<dbReference type="Gene3D" id="3.40.50.300">
    <property type="entry name" value="P-loop containing nucleotide triphosphate hydrolases"/>
    <property type="match status" value="1"/>
</dbReference>
<evidence type="ECO:0000256" key="4">
    <source>
        <dbReference type="ARBA" id="ARBA00022898"/>
    </source>
</evidence>
<keyword evidence="3" id="KW-0808">Transferase</keyword>
<dbReference type="Proteomes" id="UP000075714">
    <property type="component" value="Unassembled WGS sequence"/>
</dbReference>
<keyword evidence="2" id="KW-0032">Aminotransferase</keyword>
<comment type="subcellular location">
    <subcellularLocation>
        <location evidence="1">Mitochondrion</location>
    </subcellularLocation>
</comment>
<feature type="region of interest" description="Disordered" evidence="5">
    <location>
        <begin position="351"/>
        <end position="372"/>
    </location>
</feature>
<feature type="compositionally biased region" description="Gly residues" evidence="5">
    <location>
        <begin position="24"/>
        <end position="33"/>
    </location>
</feature>
<dbReference type="Pfam" id="PF00202">
    <property type="entry name" value="Aminotran_3"/>
    <property type="match status" value="2"/>
</dbReference>
<feature type="region of interest" description="Disordered" evidence="5">
    <location>
        <begin position="21"/>
        <end position="56"/>
    </location>
</feature>
<dbReference type="InterPro" id="IPR015422">
    <property type="entry name" value="PyrdxlP-dep_Trfase_small"/>
</dbReference>
<feature type="compositionally biased region" description="Low complexity" evidence="5">
    <location>
        <begin position="362"/>
        <end position="372"/>
    </location>
</feature>
<dbReference type="GO" id="GO:0005739">
    <property type="term" value="C:mitochondrion"/>
    <property type="evidence" value="ECO:0007669"/>
    <property type="project" value="UniProtKB-SubCell"/>
</dbReference>
<feature type="compositionally biased region" description="Low complexity" evidence="5">
    <location>
        <begin position="193"/>
        <end position="213"/>
    </location>
</feature>
<dbReference type="Gene3D" id="3.90.1150.10">
    <property type="entry name" value="Aspartate Aminotransferase, domain 1"/>
    <property type="match status" value="1"/>
</dbReference>
<keyword evidence="7" id="KW-1185">Reference proteome</keyword>
<dbReference type="AlphaFoldDB" id="A0A150GR58"/>
<dbReference type="SUPFAM" id="SSF53383">
    <property type="entry name" value="PLP-dependent transferases"/>
    <property type="match status" value="1"/>
</dbReference>